<dbReference type="Proteomes" id="UP000253628">
    <property type="component" value="Unassembled WGS sequence"/>
</dbReference>
<reference evidence="3 4" key="1">
    <citation type="submission" date="2018-06" db="EMBL/GenBank/DDBJ databases">
        <title>Genomic Encyclopedia of Type Strains, Phase IV (KMG-IV): sequencing the most valuable type-strain genomes for metagenomic binning, comparative biology and taxonomic classification.</title>
        <authorList>
            <person name="Goeker M."/>
        </authorList>
    </citation>
    <scope>NUCLEOTIDE SEQUENCE [LARGE SCALE GENOMIC DNA]</scope>
    <source>
        <strain evidence="3 4">DSM 25520</strain>
    </source>
</reference>
<keyword evidence="4" id="KW-1185">Reference proteome</keyword>
<evidence type="ECO:0000313" key="4">
    <source>
        <dbReference type="Proteomes" id="UP000253628"/>
    </source>
</evidence>
<name>A0A366GZU4_9BURK</name>
<dbReference type="EMBL" id="QNRQ01000020">
    <property type="protein sequence ID" value="RBP35098.1"/>
    <property type="molecule type" value="Genomic_DNA"/>
</dbReference>
<comment type="caution">
    <text evidence="3">The sequence shown here is derived from an EMBL/GenBank/DDBJ whole genome shotgun (WGS) entry which is preliminary data.</text>
</comment>
<gene>
    <name evidence="3" type="ORF">DFR37_12025</name>
</gene>
<feature type="signal peptide" evidence="1">
    <location>
        <begin position="1"/>
        <end position="29"/>
    </location>
</feature>
<feature type="chain" id="PRO_5016826278" evidence="1">
    <location>
        <begin position="30"/>
        <end position="216"/>
    </location>
</feature>
<organism evidence="3 4">
    <name type="scientific">Eoetvoesiella caeni</name>
    <dbReference type="NCBI Taxonomy" id="645616"/>
    <lineage>
        <taxon>Bacteria</taxon>
        <taxon>Pseudomonadati</taxon>
        <taxon>Pseudomonadota</taxon>
        <taxon>Betaproteobacteria</taxon>
        <taxon>Burkholderiales</taxon>
        <taxon>Alcaligenaceae</taxon>
        <taxon>Eoetvoesiella</taxon>
    </lineage>
</organism>
<dbReference type="RefSeq" id="WP_113935195.1">
    <property type="nucleotide sequence ID" value="NZ_JACCEU010000018.1"/>
</dbReference>
<dbReference type="Gene3D" id="3.30.160.670">
    <property type="match status" value="1"/>
</dbReference>
<dbReference type="Pfam" id="PF13590">
    <property type="entry name" value="DUF4136"/>
    <property type="match status" value="1"/>
</dbReference>
<evidence type="ECO:0000256" key="1">
    <source>
        <dbReference type="SAM" id="SignalP"/>
    </source>
</evidence>
<accession>A0A366GZU4</accession>
<evidence type="ECO:0000313" key="3">
    <source>
        <dbReference type="EMBL" id="RBP35098.1"/>
    </source>
</evidence>
<keyword evidence="1" id="KW-0732">Signal</keyword>
<dbReference type="OrthoDB" id="8940851at2"/>
<dbReference type="InterPro" id="IPR025411">
    <property type="entry name" value="DUF4136"/>
</dbReference>
<protein>
    <submittedName>
        <fullName evidence="3">Uncharacterized protein DUF4136</fullName>
    </submittedName>
</protein>
<sequence length="216" mass="23916">MLHFFGQKLISSWRAAMVLACMAILAGCAAPTWSARVTSFEQWPPDAAGKTYHIVPESGQTGNLEYQTYSDMIRANIGRTGLVEAQPGQKARFNVSFDYGNPVTQTWVQQYADPYFYNGFGPGFGPWGGYYGGGWGGGVFYSPPVVNVPVQVYKNTLTVIIKDNARNGVEVYRSSAVSASSHDNLLNVMPYLTRAVFDGFPGNNGQQREIRYERQR</sequence>
<feature type="domain" description="DUF4136" evidence="2">
    <location>
        <begin position="37"/>
        <end position="202"/>
    </location>
</feature>
<proteinExistence type="predicted"/>
<dbReference type="AlphaFoldDB" id="A0A366GZU4"/>
<evidence type="ECO:0000259" key="2">
    <source>
        <dbReference type="Pfam" id="PF13590"/>
    </source>
</evidence>